<accession>A0ABQ8TRU9</accession>
<sequence length="298" mass="33377">MQQHCGEKDMFWRILNETFVTHAGIEDLATVANDIQKMNIENTQLQQKLDTFFRDKIKEHEAVLQKNVNEINAKIEQSTSKQERHLQNSFLEHEDALKDKISLLLFLLFLFQNNTEKPVYNENELRIYQEILPMNTEQRERSLRDAAYAGNASVVSVLLKAGTKVSAREADGGWSALQHASHKGHESVVRILLDAGADVRAETYKGWEETALHLAALTTNEDIVKLLLAHGASADVNRRDKNGDTPLHRAATSSSLPVVQALVSAGADSTLVDSEGYIPLQLARENDKPEIAKWLSSL</sequence>
<dbReference type="Gene3D" id="1.25.40.20">
    <property type="entry name" value="Ankyrin repeat-containing domain"/>
    <property type="match status" value="2"/>
</dbReference>
<dbReference type="PROSITE" id="PS50088">
    <property type="entry name" value="ANK_REPEAT"/>
    <property type="match status" value="3"/>
</dbReference>
<dbReference type="InterPro" id="IPR002110">
    <property type="entry name" value="Ankyrin_rpt"/>
</dbReference>
<dbReference type="EMBL" id="JAJSOF020000003">
    <property type="protein sequence ID" value="KAJ4448777.1"/>
    <property type="molecule type" value="Genomic_DNA"/>
</dbReference>
<dbReference type="SUPFAM" id="SSF48403">
    <property type="entry name" value="Ankyrin repeat"/>
    <property type="match status" value="1"/>
</dbReference>
<evidence type="ECO:0000256" key="1">
    <source>
        <dbReference type="ARBA" id="ARBA00022737"/>
    </source>
</evidence>
<dbReference type="PROSITE" id="PS50297">
    <property type="entry name" value="ANK_REP_REGION"/>
    <property type="match status" value="3"/>
</dbReference>
<feature type="repeat" description="ANK" evidence="3">
    <location>
        <begin position="242"/>
        <end position="274"/>
    </location>
</feature>
<organism evidence="4 5">
    <name type="scientific">Periplaneta americana</name>
    <name type="common">American cockroach</name>
    <name type="synonym">Blatta americana</name>
    <dbReference type="NCBI Taxonomy" id="6978"/>
    <lineage>
        <taxon>Eukaryota</taxon>
        <taxon>Metazoa</taxon>
        <taxon>Ecdysozoa</taxon>
        <taxon>Arthropoda</taxon>
        <taxon>Hexapoda</taxon>
        <taxon>Insecta</taxon>
        <taxon>Pterygota</taxon>
        <taxon>Neoptera</taxon>
        <taxon>Polyneoptera</taxon>
        <taxon>Dictyoptera</taxon>
        <taxon>Blattodea</taxon>
        <taxon>Blattoidea</taxon>
        <taxon>Blattidae</taxon>
        <taxon>Blattinae</taxon>
        <taxon>Periplaneta</taxon>
    </lineage>
</organism>
<evidence type="ECO:0000256" key="2">
    <source>
        <dbReference type="ARBA" id="ARBA00023043"/>
    </source>
</evidence>
<keyword evidence="2 3" id="KW-0040">ANK repeat</keyword>
<feature type="repeat" description="ANK" evidence="3">
    <location>
        <begin position="207"/>
        <end position="239"/>
    </location>
</feature>
<evidence type="ECO:0000313" key="4">
    <source>
        <dbReference type="EMBL" id="KAJ4448777.1"/>
    </source>
</evidence>
<dbReference type="SMART" id="SM00248">
    <property type="entry name" value="ANK"/>
    <property type="match status" value="4"/>
</dbReference>
<feature type="repeat" description="ANK" evidence="3">
    <location>
        <begin position="172"/>
        <end position="204"/>
    </location>
</feature>
<dbReference type="InterPro" id="IPR036770">
    <property type="entry name" value="Ankyrin_rpt-contain_sf"/>
</dbReference>
<protein>
    <submittedName>
        <fullName evidence="4">Uncharacterized protein</fullName>
    </submittedName>
</protein>
<dbReference type="PANTHER" id="PTHR24171">
    <property type="entry name" value="ANKYRIN REPEAT DOMAIN-CONTAINING PROTEIN 39-RELATED"/>
    <property type="match status" value="1"/>
</dbReference>
<keyword evidence="1" id="KW-0677">Repeat</keyword>
<keyword evidence="5" id="KW-1185">Reference proteome</keyword>
<proteinExistence type="predicted"/>
<dbReference type="Pfam" id="PF12796">
    <property type="entry name" value="Ank_2"/>
    <property type="match status" value="2"/>
</dbReference>
<evidence type="ECO:0000313" key="5">
    <source>
        <dbReference type="Proteomes" id="UP001148838"/>
    </source>
</evidence>
<name>A0ABQ8TRU9_PERAM</name>
<gene>
    <name evidence="4" type="ORF">ANN_00168</name>
</gene>
<evidence type="ECO:0000256" key="3">
    <source>
        <dbReference type="PROSITE-ProRule" id="PRU00023"/>
    </source>
</evidence>
<dbReference type="Proteomes" id="UP001148838">
    <property type="component" value="Unassembled WGS sequence"/>
</dbReference>
<comment type="caution">
    <text evidence="4">The sequence shown here is derived from an EMBL/GenBank/DDBJ whole genome shotgun (WGS) entry which is preliminary data.</text>
</comment>
<reference evidence="4 5" key="1">
    <citation type="journal article" date="2022" name="Allergy">
        <title>Genome assembly and annotation of Periplaneta americana reveal a comprehensive cockroach allergen profile.</title>
        <authorList>
            <person name="Wang L."/>
            <person name="Xiong Q."/>
            <person name="Saelim N."/>
            <person name="Wang L."/>
            <person name="Nong W."/>
            <person name="Wan A.T."/>
            <person name="Shi M."/>
            <person name="Liu X."/>
            <person name="Cao Q."/>
            <person name="Hui J.H.L."/>
            <person name="Sookrung N."/>
            <person name="Leung T.F."/>
            <person name="Tungtrongchitr A."/>
            <person name="Tsui S.K.W."/>
        </authorList>
    </citation>
    <scope>NUCLEOTIDE SEQUENCE [LARGE SCALE GENOMIC DNA]</scope>
    <source>
        <strain evidence="4">PWHHKU_190912</strain>
    </source>
</reference>